<dbReference type="InterPro" id="IPR009081">
    <property type="entry name" value="PP-bd_ACP"/>
</dbReference>
<evidence type="ECO:0000256" key="6">
    <source>
        <dbReference type="ARBA" id="ARBA00022598"/>
    </source>
</evidence>
<dbReference type="SUPFAM" id="SSF52540">
    <property type="entry name" value="P-loop containing nucleoside triphosphate hydrolases"/>
    <property type="match status" value="2"/>
</dbReference>
<feature type="domain" description="ABC transporter" evidence="16">
    <location>
        <begin position="366"/>
        <end position="610"/>
    </location>
</feature>
<dbReference type="GO" id="GO:0005524">
    <property type="term" value="F:ATP binding"/>
    <property type="evidence" value="ECO:0007669"/>
    <property type="project" value="UniProtKB-KW"/>
</dbReference>
<dbReference type="GO" id="GO:0017000">
    <property type="term" value="P:antibiotic biosynthetic process"/>
    <property type="evidence" value="ECO:0007669"/>
    <property type="project" value="UniProtKB-ARBA"/>
</dbReference>
<reference evidence="19" key="1">
    <citation type="journal article" date="2017" name="Nat. Microbiol.">
        <title>Global analysis of biosynthetic gene clusters reveals vast potential of secondary metabolite production in Penicillium species.</title>
        <authorList>
            <person name="Nielsen J.C."/>
            <person name="Grijseels S."/>
            <person name="Prigent S."/>
            <person name="Ji B."/>
            <person name="Dainat J."/>
            <person name="Nielsen K.F."/>
            <person name="Frisvad J.C."/>
            <person name="Workman M."/>
            <person name="Nielsen J."/>
        </authorList>
    </citation>
    <scope>NUCLEOTIDE SEQUENCE [LARGE SCALE GENOMIC DNA]</scope>
    <source>
        <strain evidence="19">IBT 4502</strain>
    </source>
</reference>
<evidence type="ECO:0000256" key="1">
    <source>
        <dbReference type="ARBA" id="ARBA00004141"/>
    </source>
</evidence>
<dbReference type="InterPro" id="IPR006162">
    <property type="entry name" value="Ppantetheine_attach_site"/>
</dbReference>
<dbReference type="InterPro" id="IPR010071">
    <property type="entry name" value="AA_adenyl_dom"/>
</dbReference>
<dbReference type="CDD" id="cd18578">
    <property type="entry name" value="ABC_6TM_Pgp_ABCB1_D2_like"/>
    <property type="match status" value="1"/>
</dbReference>
<dbReference type="PROSITE" id="PS00455">
    <property type="entry name" value="AMP_BINDING"/>
    <property type="match status" value="1"/>
</dbReference>
<keyword evidence="4" id="KW-0596">Phosphopantetheine</keyword>
<evidence type="ECO:0000313" key="18">
    <source>
        <dbReference type="EMBL" id="OQD68029.1"/>
    </source>
</evidence>
<dbReference type="Pfam" id="PF00668">
    <property type="entry name" value="Condensation"/>
    <property type="match status" value="1"/>
</dbReference>
<dbReference type="SUPFAM" id="SSF47336">
    <property type="entry name" value="ACP-like"/>
    <property type="match status" value="1"/>
</dbReference>
<dbReference type="Gene3D" id="3.40.50.12780">
    <property type="entry name" value="N-terminal domain of ligase-like"/>
    <property type="match status" value="1"/>
</dbReference>
<feature type="domain" description="ABC transmembrane type-1" evidence="17">
    <location>
        <begin position="691"/>
        <end position="980"/>
    </location>
</feature>
<evidence type="ECO:0000256" key="2">
    <source>
        <dbReference type="ARBA" id="ARBA00007577"/>
    </source>
</evidence>
<name>A0A1V6NTV3_PENPO</name>
<feature type="region of interest" description="Disordered" evidence="13">
    <location>
        <begin position="635"/>
        <end position="669"/>
    </location>
</feature>
<dbReference type="InterPro" id="IPR001242">
    <property type="entry name" value="Condensation_dom"/>
</dbReference>
<dbReference type="GO" id="GO:0016874">
    <property type="term" value="F:ligase activity"/>
    <property type="evidence" value="ECO:0007669"/>
    <property type="project" value="UniProtKB-KW"/>
</dbReference>
<dbReference type="Gene3D" id="3.40.50.1820">
    <property type="entry name" value="alpha/beta hydrolase"/>
    <property type="match status" value="1"/>
</dbReference>
<dbReference type="InterPro" id="IPR020845">
    <property type="entry name" value="AMP-binding_CS"/>
</dbReference>
<dbReference type="InterPro" id="IPR001031">
    <property type="entry name" value="Thioesterase"/>
</dbReference>
<feature type="transmembrane region" description="Helical" evidence="14">
    <location>
        <begin position="268"/>
        <end position="290"/>
    </location>
</feature>
<keyword evidence="5" id="KW-0597">Phosphoprotein</keyword>
<dbReference type="Gene3D" id="1.20.1560.10">
    <property type="entry name" value="ABC transporter type 1, transmembrane domain"/>
    <property type="match status" value="1"/>
</dbReference>
<dbReference type="PROSITE" id="PS50075">
    <property type="entry name" value="CARRIER"/>
    <property type="match status" value="1"/>
</dbReference>
<keyword evidence="8" id="KW-0677">Repeat</keyword>
<dbReference type="EMBL" id="MDYM01000003">
    <property type="protein sequence ID" value="OQD68029.1"/>
    <property type="molecule type" value="Genomic_DNA"/>
</dbReference>
<dbReference type="GO" id="GO:0044550">
    <property type="term" value="P:secondary metabolite biosynthetic process"/>
    <property type="evidence" value="ECO:0007669"/>
    <property type="project" value="UniProtKB-ARBA"/>
</dbReference>
<dbReference type="InterPro" id="IPR003439">
    <property type="entry name" value="ABC_transporter-like_ATP-bd"/>
</dbReference>
<evidence type="ECO:0000256" key="10">
    <source>
        <dbReference type="ARBA" id="ARBA00022840"/>
    </source>
</evidence>
<keyword evidence="10" id="KW-0067">ATP-binding</keyword>
<dbReference type="GO" id="GO:0005743">
    <property type="term" value="C:mitochondrial inner membrane"/>
    <property type="evidence" value="ECO:0007669"/>
    <property type="project" value="TreeGrafter"/>
</dbReference>
<feature type="transmembrane region" description="Helical" evidence="14">
    <location>
        <begin position="38"/>
        <end position="71"/>
    </location>
</feature>
<evidence type="ECO:0000256" key="13">
    <source>
        <dbReference type="SAM" id="MobiDB-lite"/>
    </source>
</evidence>
<dbReference type="STRING" id="60169.A0A1V6NTV3"/>
<comment type="caution">
    <text evidence="18">The sequence shown here is derived from an EMBL/GenBank/DDBJ whole genome shotgun (WGS) entry which is preliminary data.</text>
</comment>
<organism evidence="18 19">
    <name type="scientific">Penicillium polonicum</name>
    <dbReference type="NCBI Taxonomy" id="60169"/>
    <lineage>
        <taxon>Eukaryota</taxon>
        <taxon>Fungi</taxon>
        <taxon>Dikarya</taxon>
        <taxon>Ascomycota</taxon>
        <taxon>Pezizomycotina</taxon>
        <taxon>Eurotiomycetes</taxon>
        <taxon>Eurotiomycetidae</taxon>
        <taxon>Eurotiales</taxon>
        <taxon>Aspergillaceae</taxon>
        <taxon>Penicillium</taxon>
    </lineage>
</organism>
<dbReference type="Gene3D" id="3.30.559.30">
    <property type="entry name" value="Nonribosomal peptide synthetase, condensation domain"/>
    <property type="match status" value="1"/>
</dbReference>
<dbReference type="InterPro" id="IPR027417">
    <property type="entry name" value="P-loop_NTPase"/>
</dbReference>
<dbReference type="Gene3D" id="3.40.50.300">
    <property type="entry name" value="P-loop containing nucleotide triphosphate hydrolases"/>
    <property type="match status" value="2"/>
</dbReference>
<dbReference type="FunFam" id="3.40.50.300:FF:000251">
    <property type="entry name" value="ABC transporter B family member 19"/>
    <property type="match status" value="1"/>
</dbReference>
<dbReference type="SMART" id="SM00823">
    <property type="entry name" value="PKS_PP"/>
    <property type="match status" value="1"/>
</dbReference>
<keyword evidence="11 14" id="KW-1133">Transmembrane helix</keyword>
<feature type="transmembrane region" description="Helical" evidence="14">
    <location>
        <begin position="915"/>
        <end position="939"/>
    </location>
</feature>
<dbReference type="GO" id="GO:0031177">
    <property type="term" value="F:phosphopantetheine binding"/>
    <property type="evidence" value="ECO:0007669"/>
    <property type="project" value="InterPro"/>
</dbReference>
<dbReference type="InterPro" id="IPR017871">
    <property type="entry name" value="ABC_transporter-like_CS"/>
</dbReference>
<dbReference type="GO" id="GO:0072330">
    <property type="term" value="P:monocarboxylic acid biosynthetic process"/>
    <property type="evidence" value="ECO:0007669"/>
    <property type="project" value="UniProtKB-ARBA"/>
</dbReference>
<evidence type="ECO:0000256" key="11">
    <source>
        <dbReference type="ARBA" id="ARBA00022989"/>
    </source>
</evidence>
<dbReference type="GO" id="GO:0090374">
    <property type="term" value="P:oligopeptide export from mitochondrion"/>
    <property type="evidence" value="ECO:0007669"/>
    <property type="project" value="TreeGrafter"/>
</dbReference>
<dbReference type="InterPro" id="IPR000873">
    <property type="entry name" value="AMP-dep_synth/lig_dom"/>
</dbReference>
<evidence type="ECO:0000259" key="16">
    <source>
        <dbReference type="PROSITE" id="PS50893"/>
    </source>
</evidence>
<dbReference type="Pfam" id="PF00975">
    <property type="entry name" value="Thioesterase"/>
    <property type="match status" value="1"/>
</dbReference>
<dbReference type="SMART" id="SM00382">
    <property type="entry name" value="AAA"/>
    <property type="match status" value="2"/>
</dbReference>
<feature type="transmembrane region" description="Helical" evidence="14">
    <location>
        <begin position="837"/>
        <end position="856"/>
    </location>
</feature>
<dbReference type="CDD" id="cd19531">
    <property type="entry name" value="LCL_NRPS-like"/>
    <property type="match status" value="1"/>
</dbReference>
<evidence type="ECO:0000259" key="17">
    <source>
        <dbReference type="PROSITE" id="PS50929"/>
    </source>
</evidence>
<evidence type="ECO:0000256" key="14">
    <source>
        <dbReference type="SAM" id="Phobius"/>
    </source>
</evidence>
<dbReference type="GO" id="GO:0015421">
    <property type="term" value="F:ABC-type oligopeptide transporter activity"/>
    <property type="evidence" value="ECO:0007669"/>
    <property type="project" value="TreeGrafter"/>
</dbReference>
<dbReference type="InterPro" id="IPR039421">
    <property type="entry name" value="Type_1_exporter"/>
</dbReference>
<feature type="domain" description="ABC transmembrane type-1" evidence="17">
    <location>
        <begin position="42"/>
        <end position="331"/>
    </location>
</feature>
<dbReference type="SUPFAM" id="SSF53335">
    <property type="entry name" value="S-adenosyl-L-methionine-dependent methyltransferases"/>
    <property type="match status" value="1"/>
</dbReference>
<keyword evidence="6" id="KW-0436">Ligase</keyword>
<keyword evidence="19" id="KW-1185">Reference proteome</keyword>
<evidence type="ECO:0000256" key="7">
    <source>
        <dbReference type="ARBA" id="ARBA00022692"/>
    </source>
</evidence>
<dbReference type="Pfam" id="PF00501">
    <property type="entry name" value="AMP-binding"/>
    <property type="match status" value="1"/>
</dbReference>
<dbReference type="Gene3D" id="3.40.50.150">
    <property type="entry name" value="Vaccinia Virus protein VP39"/>
    <property type="match status" value="1"/>
</dbReference>
<dbReference type="InterPro" id="IPR003593">
    <property type="entry name" value="AAA+_ATPase"/>
</dbReference>
<dbReference type="Pfam" id="PF00550">
    <property type="entry name" value="PP-binding"/>
    <property type="match status" value="1"/>
</dbReference>
<dbReference type="InterPro" id="IPR029063">
    <property type="entry name" value="SAM-dependent_MTases_sf"/>
</dbReference>
<dbReference type="CDD" id="cd18577">
    <property type="entry name" value="ABC_6TM_Pgp_ABCB1_D1_like"/>
    <property type="match status" value="1"/>
</dbReference>
<evidence type="ECO:0000313" key="19">
    <source>
        <dbReference type="Proteomes" id="UP000191408"/>
    </source>
</evidence>
<protein>
    <recommendedName>
        <fullName evidence="20">S-adenosyl-L-methionine-dependent N-methyltransferase</fullName>
    </recommendedName>
</protein>
<keyword evidence="12 14" id="KW-0472">Membrane</keyword>
<feature type="transmembrane region" description="Helical" evidence="14">
    <location>
        <begin position="191"/>
        <end position="211"/>
    </location>
</feature>
<evidence type="ECO:0000256" key="8">
    <source>
        <dbReference type="ARBA" id="ARBA00022737"/>
    </source>
</evidence>
<dbReference type="CDD" id="cd05930">
    <property type="entry name" value="A_NRPS"/>
    <property type="match status" value="1"/>
</dbReference>
<accession>A0A1V6NTV3</accession>
<dbReference type="PANTHER" id="PTHR43394">
    <property type="entry name" value="ATP-DEPENDENT PERMEASE MDL1, MITOCHONDRIAL"/>
    <property type="match status" value="1"/>
</dbReference>
<dbReference type="SUPFAM" id="SSF56801">
    <property type="entry name" value="Acetyl-CoA synthetase-like"/>
    <property type="match status" value="1"/>
</dbReference>
<feature type="transmembrane region" description="Helical" evidence="14">
    <location>
        <begin position="91"/>
        <end position="113"/>
    </location>
</feature>
<feature type="transmembrane region" description="Helical" evidence="14">
    <location>
        <begin position="690"/>
        <end position="718"/>
    </location>
</feature>
<sequence>MTSEEHKQAVLQRQLHGLPLDDTGRPGLAHYATKLDRTILYVSSASAVIAGALNPLVPVIYGLLVGVFNGFAAGSVEVAEFRSKISTFSLYYVYLSIGLFVFTYIATVGFYWCGERIVRALRVAYLSAVLRQNMAFFDVLRPGDISNRIMSDMGILQEAITSKTSIMLSAIATFCAAFIVAFVMYWKMALILSPFFVAMLLIFSVGGSYAVKHQKQSRELYSHAAGIPEEAFGAIRQVAAFGMQSFVQQRYSLGLGQAAKTERKANNIVAGLIASMNAMPTLIYALSFWAGSIFLVRGEMSVPDITTTTLAVTIGIFAIIRIAPSLQALTSGFAITDSLLETIVRRSPQDPLVADGQKLASLVGDIRFDCVDLFYPSRDHAKVLDNVSFSVAANKKTAIVGASGGGKSSIFGLLERFYEPTHGKITVDGQDISTLNLRWLRQQIGLVDQDPILLDASILDNISYGYEGANNEHSDSVRFKRVVDAAQRANAHDFIMTLPEAYQTRVGEKGLQLSGGQRQRIAIARAIIRDPRILLLDEATSALDTSSERAVQTAIDTATEKRTTVIIAHRFSTIMNADLIIVLAHGRVLDQGTHVELMARNGIYAELIEQQQIKKHAHSPPTSLYSDNDEGDSMQANASYYGNKPDNEKTGASPTVQPNDRPKEETFHNPGTKGALSFIWSMSIPDWKPLLFGLVFAILAGLEIPAQSIFFAKILTIIGLPQTKYTQLRQGVNLWTGLYVALAGTGFILWLGLGVSLSYATQRLCRRVREACCRRITDQDMAFFDEGKNSPSALSSILSKSTDDLAGMGGPVLGGILTFISTIVGGIAVSLAIGWKLALVCTATIPVVVACGWLRLQVLTAFDSRIRQSGVDSAAYAGQVVRCMRTVASFGLEYQVLSLYDGFLATQAANSLNSILIASALYAASQSVVYLCAALAFWYGGTLIADREYSQFQVYVCFVSLISGSQIAGSIFTFAPDAGKAIHAAKELQNVMELRNPEDRIRSPLTDSGPSELKQTEHDLLQGSDPFQVTFKNVAFAYPLRPSKYALQNFTITVDPGQTLALVGQSGSGKSTCLALLSRFYRLHHGQILVNGHDIRNLDLDAYRSTLSLITQEPTIFSGTMRENIAVGLVGQEVSDDDILTACAQANILDFVQSLPDGLSSTVGTSGSMLSGGQKQRIAVARAFLRKSKLLLLDEATSALDSESEAAVQRAIDAIKKDRTTIMVAHRLSTVMNADVICVMKEGRVAEVGSPRQLMSFVVAVEYRLIPASYRISRLHRLETNTSFLGYHSSPSRAIMSSILKSTCIQATPREDGIFEQTLAQSHLWLLHRLYPNSTWQLLPFGLHLRGCLQLEALKAAFMALQDRHEILRTTFTHLNGTDVQVIGSIQQKDLEVIDTSSDERDMLLLQLQHMQMKPFNLETETGWRACVFRLEEDDHFLSIVMHRIISDKLSVEILGRELATLYSATIKNHDPLSRIRPLPMQYRDFAVWQNQQEKTGQRQDQIDYWVKQLEGSHPATFLCDRPRKAVMSGAVERQDIEIGGSLYIDLLRFCKLYQATSFATLLTVFRIAHYRLTGAEDATVGSLVANRNQQDLKGLIGPFSNLQCIRIRVEDDISFEQLVHQVDKTTAEAHKNQDTPFERIVSELHVDDSDGSRHPIVQTSFSLHSKRDVVQFAFESLETEQLKVVATTRMDVEFHLFQEADCLRGSVLFATNLYDHQTINAMVNIFYKILTRGLETPQTPVASLDLMDSNSLLRDMSLLEINRTAYAHESSVIEVFQRQVASSPSSVAVKDSTSELTYAQLDERSDLVAVWLAKFGFAAETLVGVFAPRSCHAIIALLGILKANLAYIPLDVKVPKSRIQAILSAVSGHKLVLLGPDVPPPDTQLVDVEFVSIADVLNHSVQTVRTLYGLGTASAAPSATSLAYVMFTSGSTGKPKGVMIEHRGIVQTADVLSQTWGAVPVAQMANLAFDTSTAEIYTPLLNGGTVVCIDDMTSLDSVRLEKTFVTEKIEVAVFTPAFLKQCLATSPATMQILRILYVAGDRFDAQDASKALGLVKGGVFNSYGPTENSVMSTSYRIPPDEMFVNGVPIGRAVGNSGAYVMDPQQHFVPIGVLGELVVTGDGVARGYTDPERDQDRFVRVVIDGESVRAYRTGDCVRYRPSDGQLEFFGRMDYQVKIRGHRVELAEVEHALLTFESVSEAVTVVRDSDGQDAELISFITISDRHGLSEWEEADDTGEQGQVETWRDHFDVTAYADIDDMDPKDLGRDFVGWTSMYDGSEIDKKEMEEWLDDTLAALLDGNEPRNVLEVGTGSGMILFNLPKSLKSYIGFELAKKAATFANKAADLVPSLRGKVELRIGTVTDLASMERLNTPELAVVNSTAQYFPTPEYLLRVVEDILRLDSIERLFFGDLRSYALYQEFQVTKALYTTGGRSTQDVLRQKMTTIEREEEELLIDPAFFTALRVRLPDLVSHVEILPKKMRAANELSCYRYAAIIHKARQEGPFQPIYEVDEGQWINFVSDQLDRQSLLRRLKGFPVTAVVAVSNIPYSNTIFERCVLESLNGAQGQGVEGTDWLETCHEAARKRPALSVVDLHEIADLAGCRVSVSWARQSSHNGGLDAVFHRYQPEDSGGRVLFHFPTDHLGRNFDELTNRPLWQGLKKKIEQQVRNKLKSKLPSYMIPFSIRVLEKMPINDNGKVDRRALAKSAQFVKANRSLEARQPPRNHIERILCQEFASVLVEEVGITDSFYDLGGHSLQAARLVTRINHRLGCRLYVFDILNNSTPAALGEVVSMRIAEEGTNESTWNSELIRKPHSRLTVAFIHGFWGQGSIYTPLVPLLDDSFDVLLLHDPFFGQSEAPETIRQWAELYLNHVEKRASPGHVFIFGGYSLGGLIAYEMASLWRLRHGQYPALLVLLDAATYASTTTSAHEKEDEKEINYGLTLFGENQKQLVLNHFNKVAPLAREPSHLPIYQGECFCLTTPESVAVGALEWWAARCPGLHSENLTCSHHSLLGESMIKLVGRLVNEYCCRVATKMEPLRP</sequence>
<dbReference type="InterPro" id="IPR036640">
    <property type="entry name" value="ABC1_TM_sf"/>
</dbReference>
<keyword evidence="9" id="KW-0547">Nucleotide-binding</keyword>
<dbReference type="SUPFAM" id="SSF52777">
    <property type="entry name" value="CoA-dependent acyltransferases"/>
    <property type="match status" value="2"/>
</dbReference>
<dbReference type="Pfam" id="PF00005">
    <property type="entry name" value="ABC_tran"/>
    <property type="match status" value="2"/>
</dbReference>
<comment type="similarity">
    <text evidence="2">Belongs to the ABC transporter superfamily. ABCB family. Multidrug resistance exporter (TC 3.A.1.201) subfamily.</text>
</comment>
<keyword evidence="3" id="KW-0813">Transport</keyword>
<dbReference type="PROSITE" id="PS50893">
    <property type="entry name" value="ABC_TRANSPORTER_2"/>
    <property type="match status" value="2"/>
</dbReference>
<evidence type="ECO:0000256" key="4">
    <source>
        <dbReference type="ARBA" id="ARBA00022450"/>
    </source>
</evidence>
<evidence type="ECO:0000256" key="5">
    <source>
        <dbReference type="ARBA" id="ARBA00022553"/>
    </source>
</evidence>
<evidence type="ECO:0008006" key="20">
    <source>
        <dbReference type="Google" id="ProtNLM"/>
    </source>
</evidence>
<feature type="transmembrane region" description="Helical" evidence="14">
    <location>
        <begin position="805"/>
        <end position="831"/>
    </location>
</feature>
<dbReference type="PROSITE" id="PS00012">
    <property type="entry name" value="PHOSPHOPANTETHEINE"/>
    <property type="match status" value="1"/>
</dbReference>
<dbReference type="OrthoDB" id="416786at2759"/>
<comment type="subcellular location">
    <subcellularLocation>
        <location evidence="1">Membrane</location>
        <topology evidence="1">Multi-pass membrane protein</topology>
    </subcellularLocation>
</comment>
<feature type="domain" description="ABC transporter" evidence="16">
    <location>
        <begin position="1029"/>
        <end position="1267"/>
    </location>
</feature>
<evidence type="ECO:0000256" key="3">
    <source>
        <dbReference type="ARBA" id="ARBA00022448"/>
    </source>
</evidence>
<dbReference type="InterPro" id="IPR036736">
    <property type="entry name" value="ACP-like_sf"/>
</dbReference>
<dbReference type="GO" id="GO:0016887">
    <property type="term" value="F:ATP hydrolysis activity"/>
    <property type="evidence" value="ECO:0007669"/>
    <property type="project" value="InterPro"/>
</dbReference>
<dbReference type="FunFam" id="3.40.50.300:FF:000913">
    <property type="entry name" value="ABC multidrug transporter SitT"/>
    <property type="match status" value="1"/>
</dbReference>
<dbReference type="InterPro" id="IPR045851">
    <property type="entry name" value="AMP-bd_C_sf"/>
</dbReference>
<keyword evidence="7 14" id="KW-0812">Transmembrane</keyword>
<dbReference type="Gene3D" id="3.30.559.10">
    <property type="entry name" value="Chloramphenicol acetyltransferase-like domain"/>
    <property type="match status" value="1"/>
</dbReference>
<proteinExistence type="inferred from homology"/>
<feature type="transmembrane region" description="Helical" evidence="14">
    <location>
        <begin position="738"/>
        <end position="760"/>
    </location>
</feature>
<dbReference type="PROSITE" id="PS50929">
    <property type="entry name" value="ABC_TM1F"/>
    <property type="match status" value="2"/>
</dbReference>
<dbReference type="Proteomes" id="UP000191408">
    <property type="component" value="Unassembled WGS sequence"/>
</dbReference>
<dbReference type="InterPro" id="IPR029058">
    <property type="entry name" value="AB_hydrolase_fold"/>
</dbReference>
<feature type="domain" description="Carrier" evidence="15">
    <location>
        <begin position="2722"/>
        <end position="2796"/>
    </location>
</feature>
<dbReference type="PANTHER" id="PTHR43394:SF11">
    <property type="entry name" value="ATP-BINDING CASSETTE TRANSPORTER"/>
    <property type="match status" value="1"/>
</dbReference>
<dbReference type="InterPro" id="IPR011527">
    <property type="entry name" value="ABC1_TM_dom"/>
</dbReference>
<feature type="transmembrane region" description="Helical" evidence="14">
    <location>
        <begin position="166"/>
        <end position="185"/>
    </location>
</feature>
<dbReference type="InterPro" id="IPR023213">
    <property type="entry name" value="CAT-like_dom_sf"/>
</dbReference>
<dbReference type="PROSITE" id="PS00211">
    <property type="entry name" value="ABC_TRANSPORTER_1"/>
    <property type="match status" value="2"/>
</dbReference>
<dbReference type="InterPro" id="IPR020806">
    <property type="entry name" value="PKS_PP-bd"/>
</dbReference>
<dbReference type="Gene3D" id="3.30.300.30">
    <property type="match status" value="2"/>
</dbReference>
<evidence type="ECO:0000256" key="12">
    <source>
        <dbReference type="ARBA" id="ARBA00023136"/>
    </source>
</evidence>
<dbReference type="Pfam" id="PF00664">
    <property type="entry name" value="ABC_membrane"/>
    <property type="match status" value="2"/>
</dbReference>
<dbReference type="SUPFAM" id="SSF90123">
    <property type="entry name" value="ABC transporter transmembrane region"/>
    <property type="match status" value="2"/>
</dbReference>
<dbReference type="NCBIfam" id="TIGR01733">
    <property type="entry name" value="AA-adenyl-dom"/>
    <property type="match status" value="1"/>
</dbReference>
<gene>
    <name evidence="18" type="ORF">PENPOL_c003G04993</name>
</gene>
<evidence type="ECO:0000256" key="9">
    <source>
        <dbReference type="ARBA" id="ARBA00022741"/>
    </source>
</evidence>
<dbReference type="InterPro" id="IPR042099">
    <property type="entry name" value="ANL_N_sf"/>
</dbReference>
<evidence type="ECO:0000259" key="15">
    <source>
        <dbReference type="PROSITE" id="PS50075"/>
    </source>
</evidence>
<dbReference type="SUPFAM" id="SSF53474">
    <property type="entry name" value="alpha/beta-Hydrolases"/>
    <property type="match status" value="1"/>
</dbReference>